<protein>
    <submittedName>
        <fullName evidence="1">Uncharacterized protein</fullName>
    </submittedName>
</protein>
<evidence type="ECO:0000313" key="1">
    <source>
        <dbReference type="EMBL" id="EDN83424.1"/>
    </source>
</evidence>
<accession>A7A3E1</accession>
<dbReference type="AlphaFoldDB" id="A7A3E1"/>
<reference evidence="1 2" key="1">
    <citation type="submission" date="2007-04" db="EMBL/GenBank/DDBJ databases">
        <authorList>
            <person name="Fulton L."/>
            <person name="Clifton S."/>
            <person name="Fulton B."/>
            <person name="Xu J."/>
            <person name="Minx P."/>
            <person name="Pepin K.H."/>
            <person name="Johnson M."/>
            <person name="Thiruvilangam P."/>
            <person name="Bhonagiri V."/>
            <person name="Nash W.E."/>
            <person name="Mardis E.R."/>
            <person name="Wilson R.K."/>
        </authorList>
    </citation>
    <scope>NUCLEOTIDE SEQUENCE [LARGE SCALE GENOMIC DNA]</scope>
    <source>
        <strain evidence="1 2">L2-32</strain>
    </source>
</reference>
<gene>
    <name evidence="1" type="ORF">BIFADO_00331</name>
</gene>
<organism evidence="1 2">
    <name type="scientific">Bifidobacterium adolescentis L2-32</name>
    <dbReference type="NCBI Taxonomy" id="411481"/>
    <lineage>
        <taxon>Bacteria</taxon>
        <taxon>Bacillati</taxon>
        <taxon>Actinomycetota</taxon>
        <taxon>Actinomycetes</taxon>
        <taxon>Bifidobacteriales</taxon>
        <taxon>Bifidobacteriaceae</taxon>
        <taxon>Bifidobacterium</taxon>
    </lineage>
</organism>
<dbReference type="Proteomes" id="UP000003773">
    <property type="component" value="Unassembled WGS sequence"/>
</dbReference>
<name>A7A3E1_BIFAD</name>
<evidence type="ECO:0000313" key="2">
    <source>
        <dbReference type="Proteomes" id="UP000003773"/>
    </source>
</evidence>
<dbReference type="EMBL" id="AAXD02000018">
    <property type="protein sequence ID" value="EDN83424.1"/>
    <property type="molecule type" value="Genomic_DNA"/>
</dbReference>
<sequence length="57" mass="6094">MSGIGIGDGMVFVGCGRRTWVIHTLGVSSTLIHKRLGHDGTDRASSVIPTAVRFEQI</sequence>
<dbReference type="HOGENOM" id="CLU_2987424_0_0_11"/>
<proteinExistence type="predicted"/>
<comment type="caution">
    <text evidence="1">The sequence shown here is derived from an EMBL/GenBank/DDBJ whole genome shotgun (WGS) entry which is preliminary data.</text>
</comment>
<reference evidence="1 2" key="2">
    <citation type="submission" date="2007-05" db="EMBL/GenBank/DDBJ databases">
        <title>Draft genome sequence of Bifidobacterium adolescentis (L2-32).</title>
        <authorList>
            <person name="Sudarsanam P."/>
            <person name="Ley R."/>
            <person name="Guruge J."/>
            <person name="Turnbaugh P.J."/>
            <person name="Mahowald M."/>
            <person name="Liep D."/>
            <person name="Gordon J."/>
        </authorList>
    </citation>
    <scope>NUCLEOTIDE SEQUENCE [LARGE SCALE GENOMIC DNA]</scope>
    <source>
        <strain evidence="1 2">L2-32</strain>
    </source>
</reference>